<dbReference type="Gene3D" id="1.10.10.1540">
    <property type="entry name" value="Costar domain"/>
    <property type="match status" value="1"/>
</dbReference>
<organism evidence="2 3">
    <name type="scientific">Hyalella azteca</name>
    <name type="common">Amphipod</name>
    <dbReference type="NCBI Taxonomy" id="294128"/>
    <lineage>
        <taxon>Eukaryota</taxon>
        <taxon>Metazoa</taxon>
        <taxon>Ecdysozoa</taxon>
        <taxon>Arthropoda</taxon>
        <taxon>Crustacea</taxon>
        <taxon>Multicrustacea</taxon>
        <taxon>Malacostraca</taxon>
        <taxon>Eumalacostraca</taxon>
        <taxon>Peracarida</taxon>
        <taxon>Amphipoda</taxon>
        <taxon>Senticaudata</taxon>
        <taxon>Talitrida</taxon>
        <taxon>Talitroidea</taxon>
        <taxon>Hyalellidae</taxon>
        <taxon>Hyalella</taxon>
    </lineage>
</organism>
<dbReference type="SMART" id="SM01283">
    <property type="entry name" value="Costars"/>
    <property type="match status" value="1"/>
</dbReference>
<evidence type="ECO:0000313" key="3">
    <source>
        <dbReference type="RefSeq" id="XP_018014022.1"/>
    </source>
</evidence>
<dbReference type="KEGG" id="hazt:108671051"/>
<evidence type="ECO:0000313" key="2">
    <source>
        <dbReference type="Proteomes" id="UP000694843"/>
    </source>
</evidence>
<accession>A0A8B7NK44</accession>
<sequence>MPVTLRLFHDGVSSLTSKFNARVKQHADYQSNCAFSDWQGPGSTYKLTKYSENYGRPDPNSKSAARAREAQLSIMTEIRHLCYMIFECAEWKSKDGFAAITFGRLFSIYKNISDKLVGTLLRARKHGFLHFEGEMLYQRRDDHKIIELSSNINSIRARFGERPLVAGGGEVQCKTTLPGDEIPMGPKKA</sequence>
<dbReference type="AlphaFoldDB" id="A0A8B7NK44"/>
<dbReference type="GO" id="GO:0003779">
    <property type="term" value="F:actin binding"/>
    <property type="evidence" value="ECO:0007669"/>
    <property type="project" value="InterPro"/>
</dbReference>
<feature type="domain" description="Costars" evidence="1">
    <location>
        <begin position="72"/>
        <end position="149"/>
    </location>
</feature>
<dbReference type="OrthoDB" id="9871914at2759"/>
<dbReference type="Proteomes" id="UP000694843">
    <property type="component" value="Unplaced"/>
</dbReference>
<name>A0A8B7NK44_HYAAZ</name>
<dbReference type="GeneID" id="108671051"/>
<dbReference type="PANTHER" id="PTHR22739">
    <property type="entry name" value="STRIATED MUSCLE ACTIVATOR OF RHO-DEPENDENT SIGNALING-RELATED"/>
    <property type="match status" value="1"/>
</dbReference>
<reference evidence="3" key="1">
    <citation type="submission" date="2025-08" db="UniProtKB">
        <authorList>
            <consortium name="RefSeq"/>
        </authorList>
    </citation>
    <scope>IDENTIFICATION</scope>
    <source>
        <tissue evidence="3">Whole organism</tissue>
    </source>
</reference>
<dbReference type="InterPro" id="IPR026111">
    <property type="entry name" value="Abra"/>
</dbReference>
<proteinExistence type="predicted"/>
<dbReference type="OMA" id="MLFQKRD"/>
<dbReference type="GO" id="GO:0045944">
    <property type="term" value="P:positive regulation of transcription by RNA polymerase II"/>
    <property type="evidence" value="ECO:0007669"/>
    <property type="project" value="TreeGrafter"/>
</dbReference>
<dbReference type="RefSeq" id="XP_018014022.1">
    <property type="nucleotide sequence ID" value="XM_018158533.2"/>
</dbReference>
<dbReference type="InterPro" id="IPR038095">
    <property type="entry name" value="Costars_sf"/>
</dbReference>
<gene>
    <name evidence="3" type="primary">LOC108671051</name>
</gene>
<dbReference type="GO" id="GO:0035025">
    <property type="term" value="P:positive regulation of Rho protein signal transduction"/>
    <property type="evidence" value="ECO:0007669"/>
    <property type="project" value="InterPro"/>
</dbReference>
<dbReference type="GO" id="GO:0030017">
    <property type="term" value="C:sarcomere"/>
    <property type="evidence" value="ECO:0007669"/>
    <property type="project" value="TreeGrafter"/>
</dbReference>
<evidence type="ECO:0000259" key="1">
    <source>
        <dbReference type="SMART" id="SM01283"/>
    </source>
</evidence>
<dbReference type="Pfam" id="PF14705">
    <property type="entry name" value="Costars"/>
    <property type="match status" value="1"/>
</dbReference>
<keyword evidence="2" id="KW-1185">Reference proteome</keyword>
<dbReference type="InterPro" id="IPR027817">
    <property type="entry name" value="Costars_dom"/>
</dbReference>
<protein>
    <submittedName>
        <fullName evidence="3">Actin-binding Rho-activating protein isoform X1</fullName>
    </submittedName>
</protein>
<dbReference type="PANTHER" id="PTHR22739:SF7">
    <property type="entry name" value="EG:152A3.3 PROTEIN-RELATED"/>
    <property type="match status" value="1"/>
</dbReference>